<dbReference type="GO" id="GO:0006915">
    <property type="term" value="P:apoptotic process"/>
    <property type="evidence" value="ECO:0007669"/>
    <property type="project" value="UniProtKB-UniRule"/>
</dbReference>
<dbReference type="SUPFAM" id="SSF54277">
    <property type="entry name" value="CAD &amp; PB1 domains"/>
    <property type="match status" value="1"/>
</dbReference>
<dbReference type="AlphaFoldDB" id="A0A8B7YQJ4"/>
<dbReference type="GO" id="GO:0042981">
    <property type="term" value="P:regulation of apoptotic process"/>
    <property type="evidence" value="ECO:0007669"/>
    <property type="project" value="TreeGrafter"/>
</dbReference>
<evidence type="ECO:0000256" key="2">
    <source>
        <dbReference type="PROSITE-ProRule" id="PRU00447"/>
    </source>
</evidence>
<dbReference type="PANTHER" id="PTHR12306">
    <property type="entry name" value="CELL DEATH ACTIVATOR CIDE"/>
    <property type="match status" value="1"/>
</dbReference>
<dbReference type="PANTHER" id="PTHR12306:SF15">
    <property type="entry name" value="DNAATION FACTOR-RELATED PROTEIN 1, ISOFORM B-RELATED"/>
    <property type="match status" value="1"/>
</dbReference>
<dbReference type="PROSITE" id="PS51135">
    <property type="entry name" value="CIDE_N"/>
    <property type="match status" value="1"/>
</dbReference>
<dbReference type="RefSeq" id="XP_022093701.1">
    <property type="nucleotide sequence ID" value="XM_022238009.1"/>
</dbReference>
<dbReference type="KEGG" id="aplc:110980929"/>
<sequence>MPVYKIWNCDRNVRKSVVAISIEEMIVKVKAKFNLGNEFDSHRIVTEDDGTEIEDDEVLQELGGGTTFMLLNNGESWKPATSTSPQNKIPEPAVDDATPPTPQSQCSPEAQVSSSHRVTEFSSLPVFSPRVLEHLRSGKEHMVWRELISEAANYYIGKHPQLSSTSEYCAIGRKMFCTYPSIQREGEHEWSFFTKCLSQRIRHIRWTDRKRTPTENRGGGTDNCAPTTKKPRVVHISCTSDGSSDLTSEEYEKHLSEIQVEWAKGQRKNDAHLNLLLSECFKSNQQWIKGLPDSKIKPILEKIPCYEDGQMIILEFQRIIGEKQFGKLQDNTKMFMAAVEEALRLPPTEEPERMVKIIEQVEKATAFDKGKGVKTKRVITIIEDIPDNEVEVALKTGDKDPPKLVIIKRDDKITAIFIVGDGVHISCKGSMVANAVITLLGVYYVFNLDYPKIYSQILGILQTHVVGGLPFEGKKSAKYRTFNNSLVKKMAQKRCKLQEPERMVKIIEQVEKATAFDKGKGVKTKRVITITEDIPDNEVEVALKTGDKDPPKLVIIKRDDKITAIFIVGDGVRISCKGSMVANAVITLLGVYYVFNLDYPKIYSQILGILQTHVVGGLPFEGKKSAKYRTFNNSLVKKMAQKRCSSEN</sequence>
<dbReference type="InterPro" id="IPR003508">
    <property type="entry name" value="CIDE-N_dom"/>
</dbReference>
<gene>
    <name evidence="6" type="primary">LOC110980929</name>
</gene>
<evidence type="ECO:0000313" key="6">
    <source>
        <dbReference type="RefSeq" id="XP_022093701.1"/>
    </source>
</evidence>
<dbReference type="Pfam" id="PF02017">
    <property type="entry name" value="CIDE-N"/>
    <property type="match status" value="1"/>
</dbReference>
<evidence type="ECO:0000256" key="3">
    <source>
        <dbReference type="SAM" id="MobiDB-lite"/>
    </source>
</evidence>
<reference evidence="6" key="1">
    <citation type="submission" date="2025-08" db="UniProtKB">
        <authorList>
            <consortium name="RefSeq"/>
        </authorList>
    </citation>
    <scope>IDENTIFICATION</scope>
</reference>
<evidence type="ECO:0000259" key="4">
    <source>
        <dbReference type="PROSITE" id="PS51135"/>
    </source>
</evidence>
<organism evidence="5 6">
    <name type="scientific">Acanthaster planci</name>
    <name type="common">Crown-of-thorns starfish</name>
    <dbReference type="NCBI Taxonomy" id="133434"/>
    <lineage>
        <taxon>Eukaryota</taxon>
        <taxon>Metazoa</taxon>
        <taxon>Echinodermata</taxon>
        <taxon>Eleutherozoa</taxon>
        <taxon>Asterozoa</taxon>
        <taxon>Asteroidea</taxon>
        <taxon>Valvatacea</taxon>
        <taxon>Valvatida</taxon>
        <taxon>Acanthasteridae</taxon>
        <taxon>Acanthaster</taxon>
    </lineage>
</organism>
<evidence type="ECO:0000313" key="5">
    <source>
        <dbReference type="Proteomes" id="UP000694845"/>
    </source>
</evidence>
<dbReference type="Gene3D" id="3.10.20.10">
    <property type="match status" value="1"/>
</dbReference>
<keyword evidence="1 2" id="KW-0053">Apoptosis</keyword>
<evidence type="ECO:0000256" key="1">
    <source>
        <dbReference type="ARBA" id="ARBA00022703"/>
    </source>
</evidence>
<name>A0A8B7YQJ4_ACAPL</name>
<accession>A0A8B7YQJ4</accession>
<feature type="compositionally biased region" description="Polar residues" evidence="3">
    <location>
        <begin position="73"/>
        <end position="87"/>
    </location>
</feature>
<dbReference type="OMA" id="ISCKGSM"/>
<dbReference type="Proteomes" id="UP000694845">
    <property type="component" value="Unplaced"/>
</dbReference>
<dbReference type="OrthoDB" id="10043139at2759"/>
<keyword evidence="5" id="KW-1185">Reference proteome</keyword>
<protein>
    <submittedName>
        <fullName evidence="6">Uncharacterized protein LOC110980929</fullName>
    </submittedName>
</protein>
<dbReference type="GeneID" id="110980929"/>
<feature type="domain" description="CIDE-N" evidence="4">
    <location>
        <begin position="1"/>
        <end position="79"/>
    </location>
</feature>
<feature type="region of interest" description="Disordered" evidence="3">
    <location>
        <begin position="73"/>
        <end position="110"/>
    </location>
</feature>
<proteinExistence type="predicted"/>
<dbReference type="SMART" id="SM00266">
    <property type="entry name" value="CAD"/>
    <property type="match status" value="1"/>
</dbReference>